<gene>
    <name evidence="1" type="ORF">LEP1GSC133_2420</name>
</gene>
<organism evidence="1 2">
    <name type="scientific">Leptospira borgpetersenii serovar Pomona str. 200901868</name>
    <dbReference type="NCBI Taxonomy" id="1192866"/>
    <lineage>
        <taxon>Bacteria</taxon>
        <taxon>Pseudomonadati</taxon>
        <taxon>Spirochaetota</taxon>
        <taxon>Spirochaetia</taxon>
        <taxon>Leptospirales</taxon>
        <taxon>Leptospiraceae</taxon>
        <taxon>Leptospira</taxon>
    </lineage>
</organism>
<evidence type="ECO:0000313" key="1">
    <source>
        <dbReference type="EMBL" id="EMO61918.1"/>
    </source>
</evidence>
<protein>
    <submittedName>
        <fullName evidence="1">Uncharacterized protein</fullName>
    </submittedName>
</protein>
<accession>M6WJI5</accession>
<name>M6WJI5_LEPBO</name>
<dbReference type="AlphaFoldDB" id="M6WJI5"/>
<dbReference type="EMBL" id="AKWF02000089">
    <property type="protein sequence ID" value="EMO61918.1"/>
    <property type="molecule type" value="Genomic_DNA"/>
</dbReference>
<evidence type="ECO:0000313" key="2">
    <source>
        <dbReference type="Proteomes" id="UP000012159"/>
    </source>
</evidence>
<proteinExistence type="predicted"/>
<reference evidence="1 2" key="1">
    <citation type="submission" date="2013-01" db="EMBL/GenBank/DDBJ databases">
        <authorList>
            <person name="Harkins D.M."/>
            <person name="Durkin A.S."/>
            <person name="Brinkac L.M."/>
            <person name="Haft D.H."/>
            <person name="Selengut J.D."/>
            <person name="Sanka R."/>
            <person name="DePew J."/>
            <person name="Purushe J."/>
            <person name="Picardeau M."/>
            <person name="Werts C."/>
            <person name="Goarant C."/>
            <person name="Vinetz J.M."/>
            <person name="Sutton G.G."/>
            <person name="Nierman W.C."/>
            <person name="Fouts D.E."/>
        </authorList>
    </citation>
    <scope>NUCLEOTIDE SEQUENCE [LARGE SCALE GENOMIC DNA]</scope>
    <source>
        <strain evidence="1 2">200901868</strain>
    </source>
</reference>
<dbReference type="Proteomes" id="UP000012159">
    <property type="component" value="Unassembled WGS sequence"/>
</dbReference>
<sequence>MNDIVGLEAVSQSFRIAKTILKVHKEVEVIILNPGILLQFTNP</sequence>
<comment type="caution">
    <text evidence="1">The sequence shown here is derived from an EMBL/GenBank/DDBJ whole genome shotgun (WGS) entry which is preliminary data.</text>
</comment>